<evidence type="ECO:0000313" key="1">
    <source>
        <dbReference type="EMBL" id="QHR92830.1"/>
    </source>
</evidence>
<reference evidence="1" key="1">
    <citation type="submission" date="2019-03" db="EMBL/GenBank/DDBJ databases">
        <title>Largest Complete Mitochondrial Genome of a Gymnosperm, Sitka Spruce (Picea sitchensis), Indicates Complex Physical Structure.</title>
        <authorList>
            <person name="Jackman S.D."/>
            <person name="Coombe L."/>
            <person name="Warren R."/>
            <person name="Kirk H."/>
            <person name="Trinh E."/>
            <person name="McLeod T."/>
            <person name="Pleasance S."/>
            <person name="Pandoh P."/>
            <person name="Zhao Y."/>
            <person name="Coope R."/>
            <person name="Bousquet J."/>
            <person name="Bohlmann J.C."/>
            <person name="Jones S.J.M."/>
            <person name="Birol I."/>
        </authorList>
    </citation>
    <scope>NUCLEOTIDE SEQUENCE</scope>
    <source>
        <strain evidence="1">Q903</strain>
    </source>
</reference>
<dbReference type="EMBL" id="MK697706">
    <property type="protein sequence ID" value="QHR92830.1"/>
    <property type="molecule type" value="Genomic_DNA"/>
</dbReference>
<name>A0A6B9XXF7_PICSI</name>
<accession>A0A6B9XXF7</accession>
<organism evidence="1">
    <name type="scientific">Picea sitchensis</name>
    <name type="common">Sitka spruce</name>
    <name type="synonym">Pinus sitchensis</name>
    <dbReference type="NCBI Taxonomy" id="3332"/>
    <lineage>
        <taxon>Eukaryota</taxon>
        <taxon>Viridiplantae</taxon>
        <taxon>Streptophyta</taxon>
        <taxon>Embryophyta</taxon>
        <taxon>Tracheophyta</taxon>
        <taxon>Spermatophyta</taxon>
        <taxon>Pinopsida</taxon>
        <taxon>Pinidae</taxon>
        <taxon>Conifers I</taxon>
        <taxon>Pinales</taxon>
        <taxon>Pinaceae</taxon>
        <taxon>Picea</taxon>
    </lineage>
</organism>
<proteinExistence type="predicted"/>
<geneLocation type="mitochondrion" evidence="1"/>
<protein>
    <submittedName>
        <fullName evidence="1">Uncharacterized protein</fullName>
    </submittedName>
</protein>
<sequence length="49" mass="5467">MENSSLVRSTTRTAVSVSVIPSKLMVYTGREVQWVFMCLAQLCLSPFSL</sequence>
<gene>
    <name evidence="1" type="primary">orf06932</name>
    <name evidence="1" type="ORF">Q903MT_gene6878</name>
</gene>
<dbReference type="AlphaFoldDB" id="A0A6B9XXF7"/>
<keyword evidence="1" id="KW-0496">Mitochondrion</keyword>